<comment type="caution">
    <text evidence="1">The sequence shown here is derived from an EMBL/GenBank/DDBJ whole genome shotgun (WGS) entry which is preliminary data.</text>
</comment>
<reference evidence="1 2" key="1">
    <citation type="journal article" date="2022" name="DNA Res.">
        <title>Chromosomal-level genome assembly of the orchid tree Bauhinia variegata (Leguminosae; Cercidoideae) supports the allotetraploid origin hypothesis of Bauhinia.</title>
        <authorList>
            <person name="Zhong Y."/>
            <person name="Chen Y."/>
            <person name="Zheng D."/>
            <person name="Pang J."/>
            <person name="Liu Y."/>
            <person name="Luo S."/>
            <person name="Meng S."/>
            <person name="Qian L."/>
            <person name="Wei D."/>
            <person name="Dai S."/>
            <person name="Zhou R."/>
        </authorList>
    </citation>
    <scope>NUCLEOTIDE SEQUENCE [LARGE SCALE GENOMIC DNA]</scope>
    <source>
        <strain evidence="1">BV-YZ2020</strain>
    </source>
</reference>
<evidence type="ECO:0000313" key="2">
    <source>
        <dbReference type="Proteomes" id="UP000828941"/>
    </source>
</evidence>
<protein>
    <submittedName>
        <fullName evidence="1">Uncharacterized protein</fullName>
    </submittedName>
</protein>
<dbReference type="EMBL" id="CM039437">
    <property type="protein sequence ID" value="KAI4306194.1"/>
    <property type="molecule type" value="Genomic_DNA"/>
</dbReference>
<name>A0ACB9L9Y7_BAUVA</name>
<accession>A0ACB9L9Y7</accession>
<proteinExistence type="predicted"/>
<evidence type="ECO:0000313" key="1">
    <source>
        <dbReference type="EMBL" id="KAI4306194.1"/>
    </source>
</evidence>
<keyword evidence="2" id="KW-1185">Reference proteome</keyword>
<gene>
    <name evidence="1" type="ORF">L6164_029490</name>
</gene>
<dbReference type="Proteomes" id="UP000828941">
    <property type="component" value="Chromosome 12"/>
</dbReference>
<sequence length="129" mass="14320">MISGMKVRLEKAHAEIDRILGSIISDHRSRKGGVLDEGEEDLVDVLLQFQQQNDLEVPLTDDNIKAVILDIFAGGSETSASVLVWAMSEMLKNPKNEELDMAESFGAAVRKKSDLCLIPFGYHPQRLPK</sequence>
<organism evidence="1 2">
    <name type="scientific">Bauhinia variegata</name>
    <name type="common">Purple orchid tree</name>
    <name type="synonym">Phanera variegata</name>
    <dbReference type="NCBI Taxonomy" id="167791"/>
    <lineage>
        <taxon>Eukaryota</taxon>
        <taxon>Viridiplantae</taxon>
        <taxon>Streptophyta</taxon>
        <taxon>Embryophyta</taxon>
        <taxon>Tracheophyta</taxon>
        <taxon>Spermatophyta</taxon>
        <taxon>Magnoliopsida</taxon>
        <taxon>eudicotyledons</taxon>
        <taxon>Gunneridae</taxon>
        <taxon>Pentapetalae</taxon>
        <taxon>rosids</taxon>
        <taxon>fabids</taxon>
        <taxon>Fabales</taxon>
        <taxon>Fabaceae</taxon>
        <taxon>Cercidoideae</taxon>
        <taxon>Cercideae</taxon>
        <taxon>Bauhiniinae</taxon>
        <taxon>Bauhinia</taxon>
    </lineage>
</organism>